<dbReference type="AlphaFoldDB" id="A0A177AQF4"/>
<comment type="caution">
    <text evidence="1">The sequence shown here is derived from an EMBL/GenBank/DDBJ whole genome shotgun (WGS) entry which is preliminary data.</text>
</comment>
<sequence length="44" mass="4836">MLDLLACWKDFQSKQTINNAINLKSASNVCIVSSGDVTSMMNKD</sequence>
<keyword evidence="2" id="KW-1185">Reference proteome</keyword>
<accession>A0A177AQF4</accession>
<protein>
    <submittedName>
        <fullName evidence="1">Uncharacterized protein</fullName>
    </submittedName>
</protein>
<evidence type="ECO:0000313" key="1">
    <source>
        <dbReference type="EMBL" id="OAF64209.1"/>
    </source>
</evidence>
<reference evidence="1 2" key="1">
    <citation type="submission" date="2016-04" db="EMBL/GenBank/DDBJ databases">
        <title>The genome of Intoshia linei affirms orthonectids as highly simplified spiralians.</title>
        <authorList>
            <person name="Mikhailov K.V."/>
            <person name="Slusarev G.S."/>
            <person name="Nikitin M.A."/>
            <person name="Logacheva M.D."/>
            <person name="Penin A."/>
            <person name="Aleoshin V."/>
            <person name="Panchin Y.V."/>
        </authorList>
    </citation>
    <scope>NUCLEOTIDE SEQUENCE [LARGE SCALE GENOMIC DNA]</scope>
    <source>
        <strain evidence="1">Intl2013</strain>
        <tissue evidence="1">Whole animal</tissue>
    </source>
</reference>
<proteinExistence type="predicted"/>
<organism evidence="1 2">
    <name type="scientific">Intoshia linei</name>
    <dbReference type="NCBI Taxonomy" id="1819745"/>
    <lineage>
        <taxon>Eukaryota</taxon>
        <taxon>Metazoa</taxon>
        <taxon>Spiralia</taxon>
        <taxon>Lophotrochozoa</taxon>
        <taxon>Mesozoa</taxon>
        <taxon>Orthonectida</taxon>
        <taxon>Rhopaluridae</taxon>
        <taxon>Intoshia</taxon>
    </lineage>
</organism>
<evidence type="ECO:0000313" key="2">
    <source>
        <dbReference type="Proteomes" id="UP000078046"/>
    </source>
</evidence>
<dbReference type="EMBL" id="LWCA01002024">
    <property type="protein sequence ID" value="OAF64209.1"/>
    <property type="molecule type" value="Genomic_DNA"/>
</dbReference>
<name>A0A177AQF4_9BILA</name>
<gene>
    <name evidence="1" type="ORF">A3Q56_08088</name>
</gene>
<dbReference type="Proteomes" id="UP000078046">
    <property type="component" value="Unassembled WGS sequence"/>
</dbReference>